<evidence type="ECO:0000256" key="1">
    <source>
        <dbReference type="SAM" id="SignalP"/>
    </source>
</evidence>
<dbReference type="Gene3D" id="3.30.2030.30">
    <property type="match status" value="1"/>
</dbReference>
<dbReference type="OrthoDB" id="3259376at2"/>
<reference evidence="2 3" key="1">
    <citation type="submission" date="2015-10" db="EMBL/GenBank/DDBJ databases">
        <title>Draft Genome of Actinomyces odontolyticus subsp. actinosynbacter strain XH001.</title>
        <authorList>
            <person name="Mclean J.S."/>
            <person name="He X."/>
        </authorList>
    </citation>
    <scope>NUCLEOTIDE SEQUENCE [LARGE SCALE GENOMIC DNA]</scope>
    <source>
        <strain evidence="2 3">XH001</strain>
    </source>
</reference>
<comment type="caution">
    <text evidence="2">The sequence shown here is derived from an EMBL/GenBank/DDBJ whole genome shotgun (WGS) entry which is preliminary data.</text>
</comment>
<organism evidence="2 3">
    <name type="scientific">Schaalia odontolytica</name>
    <dbReference type="NCBI Taxonomy" id="1660"/>
    <lineage>
        <taxon>Bacteria</taxon>
        <taxon>Bacillati</taxon>
        <taxon>Actinomycetota</taxon>
        <taxon>Actinomycetes</taxon>
        <taxon>Actinomycetales</taxon>
        <taxon>Actinomycetaceae</taxon>
        <taxon>Schaalia</taxon>
    </lineage>
</organism>
<feature type="signal peptide" evidence="1">
    <location>
        <begin position="1"/>
        <end position="20"/>
    </location>
</feature>
<feature type="chain" id="PRO_5038859909" description="Lipoprotein" evidence="1">
    <location>
        <begin position="21"/>
        <end position="223"/>
    </location>
</feature>
<accession>A0A0V8RYN6</accession>
<dbReference type="AlphaFoldDB" id="A0A0V8RYN6"/>
<dbReference type="InterPro" id="IPR032326">
    <property type="entry name" value="DUF4853"/>
</dbReference>
<sequence length="223" mass="24609">MSRKRLVTLLGAGCASLLLAACVPGLSNDASQYFGRGDEGESNSERQTMEVFIDETVPRYMSIVEDVAVEAGGTLGVGEKPYVWSCGPTSNGFEIRLARYYIPLMDYEDLTRVVADGAQRYGFSYSTDPVPRDKEKKRSVDVGDQDGNVLSFYHLEDDTISVFFDSGCLPAAQPDGMSQRLRFPEPEELFSRVTIVDAFDANKQRNPLIFRQVTTGSDKKSGS</sequence>
<evidence type="ECO:0000313" key="2">
    <source>
        <dbReference type="EMBL" id="KSW13196.1"/>
    </source>
</evidence>
<evidence type="ECO:0000313" key="3">
    <source>
        <dbReference type="Proteomes" id="UP000054686"/>
    </source>
</evidence>
<dbReference type="RefSeq" id="WP_060565966.1">
    <property type="nucleotide sequence ID" value="NZ_CP040006.1"/>
</dbReference>
<evidence type="ECO:0008006" key="4">
    <source>
        <dbReference type="Google" id="ProtNLM"/>
    </source>
</evidence>
<gene>
    <name evidence="2" type="ORF">APY09_02240</name>
</gene>
<dbReference type="Proteomes" id="UP000054686">
    <property type="component" value="Unassembled WGS sequence"/>
</dbReference>
<name>A0A0V8RYN6_9ACTO</name>
<protein>
    <recommendedName>
        <fullName evidence="4">Lipoprotein</fullName>
    </recommendedName>
</protein>
<dbReference type="PROSITE" id="PS51257">
    <property type="entry name" value="PROKAR_LIPOPROTEIN"/>
    <property type="match status" value="1"/>
</dbReference>
<keyword evidence="1" id="KW-0732">Signal</keyword>
<proteinExistence type="predicted"/>
<dbReference type="Pfam" id="PF16145">
    <property type="entry name" value="DUF4853"/>
    <property type="match status" value="1"/>
</dbReference>
<dbReference type="EMBL" id="LLVT01000001">
    <property type="protein sequence ID" value="KSW13196.1"/>
    <property type="molecule type" value="Genomic_DNA"/>
</dbReference>